<dbReference type="EMBL" id="MBFT01000071">
    <property type="protein sequence ID" value="PVU98680.1"/>
    <property type="molecule type" value="Genomic_DNA"/>
</dbReference>
<gene>
    <name evidence="2" type="ORF">BB559_001377</name>
</gene>
<feature type="transmembrane region" description="Helical" evidence="1">
    <location>
        <begin position="20"/>
        <end position="36"/>
    </location>
</feature>
<reference evidence="2 3" key="1">
    <citation type="journal article" date="2018" name="MBio">
        <title>Comparative Genomics Reveals the Core Gene Toolbox for the Fungus-Insect Symbiosis.</title>
        <authorList>
            <person name="Wang Y."/>
            <person name="Stata M."/>
            <person name="Wang W."/>
            <person name="Stajich J.E."/>
            <person name="White M.M."/>
            <person name="Moncalvo J.M."/>
        </authorList>
    </citation>
    <scope>NUCLEOTIDE SEQUENCE [LARGE SCALE GENOMIC DNA]</scope>
    <source>
        <strain evidence="2 3">AUS-77-4</strain>
    </source>
</reference>
<protein>
    <recommendedName>
        <fullName evidence="4">Hexosyltransferase</fullName>
    </recommendedName>
</protein>
<evidence type="ECO:0000256" key="1">
    <source>
        <dbReference type="SAM" id="Phobius"/>
    </source>
</evidence>
<name>A0A2T9Z265_9FUNG</name>
<keyword evidence="1" id="KW-0812">Transmembrane</keyword>
<evidence type="ECO:0000313" key="2">
    <source>
        <dbReference type="EMBL" id="PVU98680.1"/>
    </source>
</evidence>
<organism evidence="2 3">
    <name type="scientific">Furculomyces boomerangus</name>
    <dbReference type="NCBI Taxonomy" id="61424"/>
    <lineage>
        <taxon>Eukaryota</taxon>
        <taxon>Fungi</taxon>
        <taxon>Fungi incertae sedis</taxon>
        <taxon>Zoopagomycota</taxon>
        <taxon>Kickxellomycotina</taxon>
        <taxon>Harpellomycetes</taxon>
        <taxon>Harpellales</taxon>
        <taxon>Harpellaceae</taxon>
        <taxon>Furculomyces</taxon>
    </lineage>
</organism>
<proteinExistence type="predicted"/>
<keyword evidence="1" id="KW-1133">Transmembrane helix</keyword>
<evidence type="ECO:0008006" key="4">
    <source>
        <dbReference type="Google" id="ProtNLM"/>
    </source>
</evidence>
<dbReference type="OrthoDB" id="5540755at2759"/>
<evidence type="ECO:0000313" key="3">
    <source>
        <dbReference type="Proteomes" id="UP000245699"/>
    </source>
</evidence>
<keyword evidence="3" id="KW-1185">Reference proteome</keyword>
<sequence>MKAFGISIDGITVNRKATRITILLALVFTFLLFLTLNTQNLSNSHSFKKNSKFPDFLEDQSDMDFSNLRQLDSLEFNKLTYHDIDRNSDTVFIPRNKKLDLGEIFDDYLVIVPLAKSESITWLRNLYSDFNFKIMCDVDDLRPGCDIRSKYHYTYDMLPLKTFDMMKILCNTRDRYKAIIKLDFDIFLNKHYFYSIVKFLIKNSSRKIYFGDPMSKNSDKSSVCMNGKIYAFTNPILKDFCSCNIKRPTTGGMEDFWFGNKMTECINSKNYRNYKDRLFVLYSKEHHIYHKLFKNNDIKLTIGSRA</sequence>
<accession>A0A2T9Z265</accession>
<dbReference type="Proteomes" id="UP000245699">
    <property type="component" value="Unassembled WGS sequence"/>
</dbReference>
<comment type="caution">
    <text evidence="2">The sequence shown here is derived from an EMBL/GenBank/DDBJ whole genome shotgun (WGS) entry which is preliminary data.</text>
</comment>
<keyword evidence="1" id="KW-0472">Membrane</keyword>
<dbReference type="AlphaFoldDB" id="A0A2T9Z265"/>